<dbReference type="Gene3D" id="1.10.3730.20">
    <property type="match status" value="1"/>
</dbReference>
<dbReference type="SUPFAM" id="SSF103481">
    <property type="entry name" value="Multidrug resistance efflux transporter EmrE"/>
    <property type="match status" value="1"/>
</dbReference>
<organism evidence="9 10">
    <name type="scientific">Lysinibacillus irui</name>
    <dbReference type="NCBI Taxonomy" id="2998077"/>
    <lineage>
        <taxon>Bacteria</taxon>
        <taxon>Bacillati</taxon>
        <taxon>Bacillota</taxon>
        <taxon>Bacilli</taxon>
        <taxon>Bacillales</taxon>
        <taxon>Bacillaceae</taxon>
        <taxon>Lysinibacillus</taxon>
    </lineage>
</organism>
<dbReference type="PANTHER" id="PTHR30561">
    <property type="entry name" value="SMR FAMILY PROTON-DEPENDENT DRUG EFFLUX TRANSPORTER SUGE"/>
    <property type="match status" value="1"/>
</dbReference>
<dbReference type="PANTHER" id="PTHR30561:SF1">
    <property type="entry name" value="MULTIDRUG TRANSPORTER EMRE"/>
    <property type="match status" value="1"/>
</dbReference>
<keyword evidence="3" id="KW-1003">Cell membrane</keyword>
<evidence type="ECO:0000313" key="9">
    <source>
        <dbReference type="EMBL" id="WDV08467.1"/>
    </source>
</evidence>
<evidence type="ECO:0000256" key="7">
    <source>
        <dbReference type="RuleBase" id="RU003942"/>
    </source>
</evidence>
<comment type="similarity">
    <text evidence="7">Belongs to the drug/metabolite transporter (DMT) superfamily. Small multidrug resistance (SMR) (TC 2.A.7.1) family.</text>
</comment>
<evidence type="ECO:0000256" key="4">
    <source>
        <dbReference type="ARBA" id="ARBA00022692"/>
    </source>
</evidence>
<dbReference type="Pfam" id="PF00893">
    <property type="entry name" value="Multi_Drug_Res"/>
    <property type="match status" value="1"/>
</dbReference>
<dbReference type="InterPro" id="IPR000390">
    <property type="entry name" value="Small_drug/metabolite_transptr"/>
</dbReference>
<dbReference type="FunFam" id="1.10.3730.20:FF:000001">
    <property type="entry name" value="Quaternary ammonium compound resistance transporter SugE"/>
    <property type="match status" value="1"/>
</dbReference>
<protein>
    <submittedName>
        <fullName evidence="9">Multidrug efflux SMR transporter</fullName>
    </submittedName>
</protein>
<dbReference type="RefSeq" id="WP_274796666.1">
    <property type="nucleotide sequence ID" value="NZ_CP113527.1"/>
</dbReference>
<evidence type="ECO:0000256" key="2">
    <source>
        <dbReference type="ARBA" id="ARBA00022448"/>
    </source>
</evidence>
<keyword evidence="6 8" id="KW-0472">Membrane</keyword>
<evidence type="ECO:0000313" key="10">
    <source>
        <dbReference type="Proteomes" id="UP001219585"/>
    </source>
</evidence>
<accession>A0AAJ5RPV2</accession>
<dbReference type="InterPro" id="IPR045324">
    <property type="entry name" value="Small_multidrug_res"/>
</dbReference>
<dbReference type="GO" id="GO:0022857">
    <property type="term" value="F:transmembrane transporter activity"/>
    <property type="evidence" value="ECO:0007669"/>
    <property type="project" value="InterPro"/>
</dbReference>
<feature type="transmembrane region" description="Helical" evidence="8">
    <location>
        <begin position="27"/>
        <end position="51"/>
    </location>
</feature>
<feature type="transmembrane region" description="Helical" evidence="8">
    <location>
        <begin position="85"/>
        <end position="104"/>
    </location>
</feature>
<proteinExistence type="inferred from homology"/>
<name>A0AAJ5RPV2_9BACI</name>
<evidence type="ECO:0000256" key="8">
    <source>
        <dbReference type="SAM" id="Phobius"/>
    </source>
</evidence>
<keyword evidence="4 7" id="KW-0812">Transmembrane</keyword>
<keyword evidence="2" id="KW-0813">Transport</keyword>
<dbReference type="GO" id="GO:0005886">
    <property type="term" value="C:plasma membrane"/>
    <property type="evidence" value="ECO:0007669"/>
    <property type="project" value="UniProtKB-SubCell"/>
</dbReference>
<gene>
    <name evidence="9" type="ORF">OU989_08300</name>
</gene>
<dbReference type="Proteomes" id="UP001219585">
    <property type="component" value="Chromosome"/>
</dbReference>
<keyword evidence="5 8" id="KW-1133">Transmembrane helix</keyword>
<evidence type="ECO:0000256" key="3">
    <source>
        <dbReference type="ARBA" id="ARBA00022475"/>
    </source>
</evidence>
<dbReference type="AlphaFoldDB" id="A0AAJ5RPV2"/>
<sequence>MKGYLFLTLSIISEVFATTMLKLSDGFTVLVPSLAVALGYGISFYSLSLCLKTMPLSLAYAIWSGVGTALTVMVGIIIWNDIFNLYSAIGIALIIGGVILLNQGDKREDVADSRLKSKDSPAKKQESSV</sequence>
<dbReference type="EMBL" id="CP113527">
    <property type="protein sequence ID" value="WDV08467.1"/>
    <property type="molecule type" value="Genomic_DNA"/>
</dbReference>
<evidence type="ECO:0000256" key="1">
    <source>
        <dbReference type="ARBA" id="ARBA00004651"/>
    </source>
</evidence>
<evidence type="ECO:0000256" key="5">
    <source>
        <dbReference type="ARBA" id="ARBA00022989"/>
    </source>
</evidence>
<feature type="transmembrane region" description="Helical" evidence="8">
    <location>
        <begin position="58"/>
        <end position="79"/>
    </location>
</feature>
<comment type="subcellular location">
    <subcellularLocation>
        <location evidence="1 7">Cell membrane</location>
        <topology evidence="1 7">Multi-pass membrane protein</topology>
    </subcellularLocation>
</comment>
<reference evidence="9" key="1">
    <citation type="submission" date="2022-11" db="EMBL/GenBank/DDBJ databases">
        <title>Lysinibacillus irui.</title>
        <authorList>
            <person name="Akintayo S.O."/>
        </authorList>
    </citation>
    <scope>NUCLEOTIDE SEQUENCE</scope>
    <source>
        <strain evidence="9">IRB4-01</strain>
    </source>
</reference>
<evidence type="ECO:0000256" key="6">
    <source>
        <dbReference type="ARBA" id="ARBA00023136"/>
    </source>
</evidence>
<dbReference type="InterPro" id="IPR037185">
    <property type="entry name" value="EmrE-like"/>
</dbReference>
<dbReference type="KEGG" id="liu:OU989_08300"/>